<dbReference type="SMART" id="SM00091">
    <property type="entry name" value="PAS"/>
    <property type="match status" value="2"/>
</dbReference>
<evidence type="ECO:0000313" key="1">
    <source>
        <dbReference type="EMBL" id="MET1256369.1"/>
    </source>
</evidence>
<accession>A0ABV2BWV4</accession>
<reference evidence="1 2" key="1">
    <citation type="submission" date="2024-06" db="EMBL/GenBank/DDBJ databases">
        <authorList>
            <person name="Li F."/>
        </authorList>
    </citation>
    <scope>NUCLEOTIDE SEQUENCE [LARGE SCALE GENOMIC DNA]</scope>
    <source>
        <strain evidence="1 2">GXAS 311</strain>
    </source>
</reference>
<dbReference type="Proteomes" id="UP001548189">
    <property type="component" value="Unassembled WGS sequence"/>
</dbReference>
<dbReference type="CDD" id="cd01949">
    <property type="entry name" value="GGDEF"/>
    <property type="match status" value="1"/>
</dbReference>
<gene>
    <name evidence="1" type="ORF">ABVT43_14610</name>
</gene>
<dbReference type="EC" id="2.7.7.65" evidence="1"/>
<dbReference type="SMART" id="SM00086">
    <property type="entry name" value="PAC"/>
    <property type="match status" value="2"/>
</dbReference>
<dbReference type="InterPro" id="IPR043128">
    <property type="entry name" value="Rev_trsase/Diguanyl_cyclase"/>
</dbReference>
<dbReference type="PANTHER" id="PTHR44757:SF2">
    <property type="entry name" value="BIOFILM ARCHITECTURE MAINTENANCE PROTEIN MBAA"/>
    <property type="match status" value="1"/>
</dbReference>
<dbReference type="NCBIfam" id="TIGR00254">
    <property type="entry name" value="GGDEF"/>
    <property type="match status" value="1"/>
</dbReference>
<keyword evidence="2" id="KW-1185">Reference proteome</keyword>
<dbReference type="SUPFAM" id="SSF55785">
    <property type="entry name" value="PYP-like sensor domain (PAS domain)"/>
    <property type="match status" value="2"/>
</dbReference>
<dbReference type="Pfam" id="PF00990">
    <property type="entry name" value="GGDEF"/>
    <property type="match status" value="1"/>
</dbReference>
<dbReference type="SMART" id="SM00267">
    <property type="entry name" value="GGDEF"/>
    <property type="match status" value="1"/>
</dbReference>
<dbReference type="GO" id="GO:0052621">
    <property type="term" value="F:diguanylate cyclase activity"/>
    <property type="evidence" value="ECO:0007669"/>
    <property type="project" value="UniProtKB-EC"/>
</dbReference>
<dbReference type="InterPro" id="IPR029787">
    <property type="entry name" value="Nucleotide_cyclase"/>
</dbReference>
<dbReference type="CDD" id="cd00130">
    <property type="entry name" value="PAS"/>
    <property type="match status" value="2"/>
</dbReference>
<proteinExistence type="predicted"/>
<dbReference type="EMBL" id="JBEVCJ010000020">
    <property type="protein sequence ID" value="MET1256369.1"/>
    <property type="molecule type" value="Genomic_DNA"/>
</dbReference>
<dbReference type="PROSITE" id="PS50887">
    <property type="entry name" value="GGDEF"/>
    <property type="match status" value="1"/>
</dbReference>
<keyword evidence="1" id="KW-0548">Nucleotidyltransferase</keyword>
<dbReference type="PROSITE" id="PS50112">
    <property type="entry name" value="PAS"/>
    <property type="match status" value="2"/>
</dbReference>
<protein>
    <submittedName>
        <fullName evidence="1">Diguanylate cyclase</fullName>
        <ecNumber evidence="1">2.7.7.65</ecNumber>
    </submittedName>
</protein>
<dbReference type="PROSITE" id="PS50113">
    <property type="entry name" value="PAC"/>
    <property type="match status" value="1"/>
</dbReference>
<dbReference type="InterPro" id="IPR052155">
    <property type="entry name" value="Biofilm_reg_signaling"/>
</dbReference>
<dbReference type="Gene3D" id="3.30.70.270">
    <property type="match status" value="1"/>
</dbReference>
<dbReference type="InterPro" id="IPR000160">
    <property type="entry name" value="GGDEF_dom"/>
</dbReference>
<dbReference type="SUPFAM" id="SSF55073">
    <property type="entry name" value="Nucleotide cyclase"/>
    <property type="match status" value="1"/>
</dbReference>
<dbReference type="PANTHER" id="PTHR44757">
    <property type="entry name" value="DIGUANYLATE CYCLASE DGCP"/>
    <property type="match status" value="1"/>
</dbReference>
<dbReference type="Pfam" id="PF00989">
    <property type="entry name" value="PAS"/>
    <property type="match status" value="2"/>
</dbReference>
<evidence type="ECO:0000313" key="2">
    <source>
        <dbReference type="Proteomes" id="UP001548189"/>
    </source>
</evidence>
<organism evidence="1 2">
    <name type="scientific">Aliikangiella maris</name>
    <dbReference type="NCBI Taxonomy" id="3162458"/>
    <lineage>
        <taxon>Bacteria</taxon>
        <taxon>Pseudomonadati</taxon>
        <taxon>Pseudomonadota</taxon>
        <taxon>Gammaproteobacteria</taxon>
        <taxon>Oceanospirillales</taxon>
        <taxon>Pleioneaceae</taxon>
        <taxon>Aliikangiella</taxon>
    </lineage>
</organism>
<dbReference type="InterPro" id="IPR035965">
    <property type="entry name" value="PAS-like_dom_sf"/>
</dbReference>
<comment type="caution">
    <text evidence="1">The sequence shown here is derived from an EMBL/GenBank/DDBJ whole genome shotgun (WGS) entry which is preliminary data.</text>
</comment>
<sequence length="421" mass="48405">MDNLAKPSYFDTDFYKTLIETLQDGVFVIKDGRFILVNQAFADMVGTTREALLGTLFMQQIVPEYQHLVAERYQSRTQGKKPPNEYQIEIFHSRGHRMIVQLKVETFSDKNDKVYIVCSIRDVTLNTQLMKRLQDSEREFKQIIENLPGFYYRTDAAGNLIMASPYALKMLGYIADEAIGKPMTDFYAIPEERAQALESILASQGAPVEVETLICKSDGSTVWVSTCAYARYDHAGEFLGVEGVSLNITKQKNREYELQEKALRDSLTGLVNRFGLLEHFEKALIKAKRKQFQLSIVFIDLDDFKLINDRFGHLNGDQYLIEFANRLRTGFRGSDMVARIGGDEFVVLLDNSARDERTSELLLRLEQTMDQPLILDDETVYFKYSYGVATYPKDGCSTAELLKFADKQMYFYKKQNERVVF</sequence>
<dbReference type="InterPro" id="IPR013767">
    <property type="entry name" value="PAS_fold"/>
</dbReference>
<dbReference type="InterPro" id="IPR000014">
    <property type="entry name" value="PAS"/>
</dbReference>
<dbReference type="Gene3D" id="3.30.450.20">
    <property type="entry name" value="PAS domain"/>
    <property type="match status" value="2"/>
</dbReference>
<dbReference type="InterPro" id="IPR001610">
    <property type="entry name" value="PAC"/>
</dbReference>
<dbReference type="InterPro" id="IPR000700">
    <property type="entry name" value="PAS-assoc_C"/>
</dbReference>
<name>A0ABV2BWV4_9GAMM</name>
<dbReference type="NCBIfam" id="TIGR00229">
    <property type="entry name" value="sensory_box"/>
    <property type="match status" value="2"/>
</dbReference>
<keyword evidence="1" id="KW-0808">Transferase</keyword>